<gene>
    <name evidence="2" type="ORF">HPB48_005548</name>
</gene>
<dbReference type="InterPro" id="IPR036259">
    <property type="entry name" value="MFS_trans_sf"/>
</dbReference>
<feature type="transmembrane region" description="Helical" evidence="1">
    <location>
        <begin position="307"/>
        <end position="327"/>
    </location>
</feature>
<dbReference type="PANTHER" id="PTHR11360">
    <property type="entry name" value="MONOCARBOXYLATE TRANSPORTER"/>
    <property type="match status" value="1"/>
</dbReference>
<organism evidence="2 3">
    <name type="scientific">Haemaphysalis longicornis</name>
    <name type="common">Bush tick</name>
    <dbReference type="NCBI Taxonomy" id="44386"/>
    <lineage>
        <taxon>Eukaryota</taxon>
        <taxon>Metazoa</taxon>
        <taxon>Ecdysozoa</taxon>
        <taxon>Arthropoda</taxon>
        <taxon>Chelicerata</taxon>
        <taxon>Arachnida</taxon>
        <taxon>Acari</taxon>
        <taxon>Parasitiformes</taxon>
        <taxon>Ixodida</taxon>
        <taxon>Ixodoidea</taxon>
        <taxon>Ixodidae</taxon>
        <taxon>Haemaphysalinae</taxon>
        <taxon>Haemaphysalis</taxon>
    </lineage>
</organism>
<feature type="transmembrane region" description="Helical" evidence="1">
    <location>
        <begin position="30"/>
        <end position="55"/>
    </location>
</feature>
<keyword evidence="1" id="KW-0812">Transmembrane</keyword>
<dbReference type="Pfam" id="PF07690">
    <property type="entry name" value="MFS_1"/>
    <property type="match status" value="1"/>
</dbReference>
<sequence length="458" mass="49198">MTPLQGGKEPGPLADRGAGEVVEVRKDGAIAWLVCLASFWVHGSVFGIINCFGVLYPTIHDLAPDKDQASFHASLVGSLCVGTTFALSPVASLLADKFGARLTVVCGGLIGTLGLLLSAWAFRVPYLWATYGGLLGVGSTMAYAPSLAVLAHYFNRRLGLANGVATAGSSVFTALLPLPLSAMLSSIGLANTFRVMSVLMLTVAICGATFRSPVVVQAWEEEDKEPVGCCDVLNRSIWKNRRFVVWVVSIPLALFGYFVPYVHLVQHVSDVFPDANGETLVTCMGITSGLGRILFGRLADLPNVSPVILQQTSFMVMGLLTLCIAAAHTYVSLVLVCLLLGLCDGCFISLIGPAAQRLTGTDGASQAIGFLLGFCSVPLTAGPPAAGTYDYIRLGEHCAPCCLMWTRSTRHWCNVRCDDYKFRHKMQLFNPHTTSKWPSVVCRLSLWWAKGCGRQIKE</sequence>
<feature type="transmembrane region" description="Helical" evidence="1">
    <location>
        <begin position="243"/>
        <end position="263"/>
    </location>
</feature>
<feature type="transmembrane region" description="Helical" evidence="1">
    <location>
        <begin position="128"/>
        <end position="151"/>
    </location>
</feature>
<dbReference type="Gene3D" id="1.20.1250.20">
    <property type="entry name" value="MFS general substrate transporter like domains"/>
    <property type="match status" value="1"/>
</dbReference>
<dbReference type="AlphaFoldDB" id="A0A9J6H3N4"/>
<feature type="transmembrane region" description="Helical" evidence="1">
    <location>
        <begin position="102"/>
        <end position="122"/>
    </location>
</feature>
<keyword evidence="1" id="KW-0472">Membrane</keyword>
<dbReference type="OrthoDB" id="6499973at2759"/>
<feature type="transmembrane region" description="Helical" evidence="1">
    <location>
        <begin position="333"/>
        <end position="351"/>
    </location>
</feature>
<dbReference type="OMA" id="LSYRIWA"/>
<feature type="transmembrane region" description="Helical" evidence="1">
    <location>
        <begin position="158"/>
        <end position="180"/>
    </location>
</feature>
<feature type="transmembrane region" description="Helical" evidence="1">
    <location>
        <begin position="192"/>
        <end position="210"/>
    </location>
</feature>
<accession>A0A9J6H3N4</accession>
<dbReference type="InterPro" id="IPR011701">
    <property type="entry name" value="MFS"/>
</dbReference>
<comment type="caution">
    <text evidence="2">The sequence shown here is derived from an EMBL/GenBank/DDBJ whole genome shotgun (WGS) entry which is preliminary data.</text>
</comment>
<name>A0A9J6H3N4_HAELO</name>
<dbReference type="Proteomes" id="UP000821853">
    <property type="component" value="Chromosome 9"/>
</dbReference>
<proteinExistence type="predicted"/>
<keyword evidence="3" id="KW-1185">Reference proteome</keyword>
<feature type="transmembrane region" description="Helical" evidence="1">
    <location>
        <begin position="75"/>
        <end position="95"/>
    </location>
</feature>
<evidence type="ECO:0000256" key="1">
    <source>
        <dbReference type="SAM" id="Phobius"/>
    </source>
</evidence>
<protein>
    <recommendedName>
        <fullName evidence="4">Monocarboxylate transporter</fullName>
    </recommendedName>
</protein>
<dbReference type="GO" id="GO:0022857">
    <property type="term" value="F:transmembrane transporter activity"/>
    <property type="evidence" value="ECO:0007669"/>
    <property type="project" value="InterPro"/>
</dbReference>
<dbReference type="SUPFAM" id="SSF103473">
    <property type="entry name" value="MFS general substrate transporter"/>
    <property type="match status" value="1"/>
</dbReference>
<dbReference type="VEuPathDB" id="VectorBase:HLOH_048450"/>
<evidence type="ECO:0008006" key="4">
    <source>
        <dbReference type="Google" id="ProtNLM"/>
    </source>
</evidence>
<reference evidence="2 3" key="1">
    <citation type="journal article" date="2020" name="Cell">
        <title>Large-Scale Comparative Analyses of Tick Genomes Elucidate Their Genetic Diversity and Vector Capacities.</title>
        <authorList>
            <consortium name="Tick Genome and Microbiome Consortium (TIGMIC)"/>
            <person name="Jia N."/>
            <person name="Wang J."/>
            <person name="Shi W."/>
            <person name="Du L."/>
            <person name="Sun Y."/>
            <person name="Zhan W."/>
            <person name="Jiang J.F."/>
            <person name="Wang Q."/>
            <person name="Zhang B."/>
            <person name="Ji P."/>
            <person name="Bell-Sakyi L."/>
            <person name="Cui X.M."/>
            <person name="Yuan T.T."/>
            <person name="Jiang B.G."/>
            <person name="Yang W.F."/>
            <person name="Lam T.T."/>
            <person name="Chang Q.C."/>
            <person name="Ding S.J."/>
            <person name="Wang X.J."/>
            <person name="Zhu J.G."/>
            <person name="Ruan X.D."/>
            <person name="Zhao L."/>
            <person name="Wei J.T."/>
            <person name="Ye R.Z."/>
            <person name="Que T.C."/>
            <person name="Du C.H."/>
            <person name="Zhou Y.H."/>
            <person name="Cheng J.X."/>
            <person name="Dai P.F."/>
            <person name="Guo W.B."/>
            <person name="Han X.H."/>
            <person name="Huang E.J."/>
            <person name="Li L.F."/>
            <person name="Wei W."/>
            <person name="Gao Y.C."/>
            <person name="Liu J.Z."/>
            <person name="Shao H.Z."/>
            <person name="Wang X."/>
            <person name="Wang C.C."/>
            <person name="Yang T.C."/>
            <person name="Huo Q.B."/>
            <person name="Li W."/>
            <person name="Chen H.Y."/>
            <person name="Chen S.E."/>
            <person name="Zhou L.G."/>
            <person name="Ni X.B."/>
            <person name="Tian J.H."/>
            <person name="Sheng Y."/>
            <person name="Liu T."/>
            <person name="Pan Y.S."/>
            <person name="Xia L.Y."/>
            <person name="Li J."/>
            <person name="Zhao F."/>
            <person name="Cao W.C."/>
        </authorList>
    </citation>
    <scope>NUCLEOTIDE SEQUENCE [LARGE SCALE GENOMIC DNA]</scope>
    <source>
        <strain evidence="2">HaeL-2018</strain>
    </source>
</reference>
<evidence type="ECO:0000313" key="2">
    <source>
        <dbReference type="EMBL" id="KAH9382402.1"/>
    </source>
</evidence>
<dbReference type="PANTHER" id="PTHR11360:SF251">
    <property type="entry name" value="MAJOR FACILITATOR SUPERFAMILY (MFS) PROFILE DOMAIN-CONTAINING PROTEIN"/>
    <property type="match status" value="1"/>
</dbReference>
<keyword evidence="1" id="KW-1133">Transmembrane helix</keyword>
<dbReference type="EMBL" id="JABSTR010000011">
    <property type="protein sequence ID" value="KAH9382402.1"/>
    <property type="molecule type" value="Genomic_DNA"/>
</dbReference>
<evidence type="ECO:0000313" key="3">
    <source>
        <dbReference type="Proteomes" id="UP000821853"/>
    </source>
</evidence>
<dbReference type="InterPro" id="IPR050327">
    <property type="entry name" value="Proton-linked_MCT"/>
</dbReference>